<evidence type="ECO:0000313" key="3">
    <source>
        <dbReference type="Proteomes" id="UP000183947"/>
    </source>
</evidence>
<proteinExistence type="predicted"/>
<dbReference type="AlphaFoldDB" id="A0A1M7D8G3"/>
<dbReference type="OrthoDB" id="7067623at2"/>
<name>A0A1M7D8G3_9BACT</name>
<dbReference type="EMBL" id="FRAS01000020">
    <property type="protein sequence ID" value="SHL75730.1"/>
    <property type="molecule type" value="Genomic_DNA"/>
</dbReference>
<feature type="compositionally biased region" description="Basic residues" evidence="1">
    <location>
        <begin position="51"/>
        <end position="62"/>
    </location>
</feature>
<organism evidence="2 3">
    <name type="scientific">Hymenobacter psychrotolerans DSM 18569</name>
    <dbReference type="NCBI Taxonomy" id="1121959"/>
    <lineage>
        <taxon>Bacteria</taxon>
        <taxon>Pseudomonadati</taxon>
        <taxon>Bacteroidota</taxon>
        <taxon>Cytophagia</taxon>
        <taxon>Cytophagales</taxon>
        <taxon>Hymenobacteraceae</taxon>
        <taxon>Hymenobacter</taxon>
    </lineage>
</organism>
<protein>
    <submittedName>
        <fullName evidence="2">Uncharacterized protein</fullName>
    </submittedName>
</protein>
<accession>A0A1M7D8G3</accession>
<sequence>MATSPPTGDNARKGAVRKRSQTFNPATKQFVKRDAKSGRFLDVKEDGKPFKGVRKEKKQRPS</sequence>
<feature type="region of interest" description="Disordered" evidence="1">
    <location>
        <begin position="1"/>
        <end position="62"/>
    </location>
</feature>
<reference evidence="3" key="1">
    <citation type="submission" date="2016-11" db="EMBL/GenBank/DDBJ databases">
        <authorList>
            <person name="Varghese N."/>
            <person name="Submissions S."/>
        </authorList>
    </citation>
    <scope>NUCLEOTIDE SEQUENCE [LARGE SCALE GENOMIC DNA]</scope>
    <source>
        <strain evidence="3">DSM 18569</strain>
    </source>
</reference>
<gene>
    <name evidence="2" type="ORF">SAMN02746009_03333</name>
</gene>
<evidence type="ECO:0000313" key="2">
    <source>
        <dbReference type="EMBL" id="SHL75730.1"/>
    </source>
</evidence>
<dbReference type="STRING" id="1121959.SAMN02746009_03333"/>
<keyword evidence="3" id="KW-1185">Reference proteome</keyword>
<dbReference type="Proteomes" id="UP000183947">
    <property type="component" value="Unassembled WGS sequence"/>
</dbReference>
<evidence type="ECO:0000256" key="1">
    <source>
        <dbReference type="SAM" id="MobiDB-lite"/>
    </source>
</evidence>
<dbReference type="RefSeq" id="WP_073287609.1">
    <property type="nucleotide sequence ID" value="NZ_FRAS01000020.1"/>
</dbReference>
<feature type="compositionally biased region" description="Basic and acidic residues" evidence="1">
    <location>
        <begin position="31"/>
        <end position="49"/>
    </location>
</feature>